<evidence type="ECO:0000313" key="1">
    <source>
        <dbReference type="EMBL" id="VFR47355.1"/>
    </source>
</evidence>
<dbReference type="AlphaFoldDB" id="A0A484RB98"/>
<reference evidence="1" key="1">
    <citation type="submission" date="2019-03" db="EMBL/GenBank/DDBJ databases">
        <authorList>
            <person name="Danneels B."/>
        </authorList>
    </citation>
    <scope>NUCLEOTIDE SEQUENCE</scope>
</reference>
<name>A0A484RB98_9ZZZZ</name>
<organism evidence="1">
    <name type="scientific">plant metagenome</name>
    <dbReference type="NCBI Taxonomy" id="1297885"/>
    <lineage>
        <taxon>unclassified sequences</taxon>
        <taxon>metagenomes</taxon>
        <taxon>organismal metagenomes</taxon>
    </lineage>
</organism>
<protein>
    <submittedName>
        <fullName evidence="1">Uncharacterized protein</fullName>
    </submittedName>
</protein>
<proteinExistence type="predicted"/>
<sequence>MSGHADGPWLWWQTERATGCEQDLWAAKWVVEHLAADTRHDVPTRYL</sequence>
<dbReference type="EMBL" id="CAADIE010000031">
    <property type="protein sequence ID" value="VFR47355.1"/>
    <property type="molecule type" value="Genomic_DNA"/>
</dbReference>
<gene>
    <name evidence="1" type="ORF">BER1_3558</name>
</gene>
<accession>A0A484RB98</accession>